<dbReference type="EMBL" id="JAEPWM010000004">
    <property type="protein sequence ID" value="MBK6006669.1"/>
    <property type="molecule type" value="Genomic_DNA"/>
</dbReference>
<feature type="transmembrane region" description="Helical" evidence="5">
    <location>
        <begin position="111"/>
        <end position="133"/>
    </location>
</feature>
<evidence type="ECO:0000256" key="3">
    <source>
        <dbReference type="ARBA" id="ARBA00022989"/>
    </source>
</evidence>
<dbReference type="Pfam" id="PF04932">
    <property type="entry name" value="Wzy_C"/>
    <property type="match status" value="1"/>
</dbReference>
<dbReference type="PANTHER" id="PTHR37422">
    <property type="entry name" value="TEICHURONIC ACID BIOSYNTHESIS PROTEIN TUAE"/>
    <property type="match status" value="1"/>
</dbReference>
<evidence type="ECO:0000313" key="8">
    <source>
        <dbReference type="Proteomes" id="UP000630528"/>
    </source>
</evidence>
<reference evidence="7" key="1">
    <citation type="journal article" date="2012" name="J. Microbiol. Biotechnol.">
        <title>Ramlibacter ginsenosidimutans sp. nov., with ginsenoside-converting activity.</title>
        <authorList>
            <person name="Wang L."/>
            <person name="An D.S."/>
            <person name="Kim S.G."/>
            <person name="Jin F.X."/>
            <person name="Kim S.C."/>
            <person name="Lee S.T."/>
            <person name="Im W.T."/>
        </authorList>
    </citation>
    <scope>NUCLEOTIDE SEQUENCE</scope>
    <source>
        <strain evidence="7">KACC 17527</strain>
    </source>
</reference>
<evidence type="ECO:0000256" key="2">
    <source>
        <dbReference type="ARBA" id="ARBA00022692"/>
    </source>
</evidence>
<dbReference type="InterPro" id="IPR007016">
    <property type="entry name" value="O-antigen_ligase-rel_domated"/>
</dbReference>
<keyword evidence="2 5" id="KW-0812">Transmembrane</keyword>
<evidence type="ECO:0000256" key="1">
    <source>
        <dbReference type="ARBA" id="ARBA00004141"/>
    </source>
</evidence>
<feature type="transmembrane region" description="Helical" evidence="5">
    <location>
        <begin position="222"/>
        <end position="242"/>
    </location>
</feature>
<accession>A0A934TSL5</accession>
<comment type="caution">
    <text evidence="7">The sequence shown here is derived from an EMBL/GenBank/DDBJ whole genome shotgun (WGS) entry which is preliminary data.</text>
</comment>
<evidence type="ECO:0000256" key="4">
    <source>
        <dbReference type="ARBA" id="ARBA00023136"/>
    </source>
</evidence>
<keyword evidence="3 5" id="KW-1133">Transmembrane helix</keyword>
<dbReference type="GO" id="GO:0016020">
    <property type="term" value="C:membrane"/>
    <property type="evidence" value="ECO:0007669"/>
    <property type="project" value="UniProtKB-SubCell"/>
</dbReference>
<evidence type="ECO:0000313" key="7">
    <source>
        <dbReference type="EMBL" id="MBK6006669.1"/>
    </source>
</evidence>
<dbReference type="InterPro" id="IPR051533">
    <property type="entry name" value="WaaL-like"/>
</dbReference>
<feature type="transmembrane region" description="Helical" evidence="5">
    <location>
        <begin position="343"/>
        <end position="362"/>
    </location>
</feature>
<comment type="subcellular location">
    <subcellularLocation>
        <location evidence="1">Membrane</location>
        <topology evidence="1">Multi-pass membrane protein</topology>
    </subcellularLocation>
</comment>
<feature type="transmembrane region" description="Helical" evidence="5">
    <location>
        <begin position="310"/>
        <end position="331"/>
    </location>
</feature>
<reference evidence="7" key="2">
    <citation type="submission" date="2021-01" db="EMBL/GenBank/DDBJ databases">
        <authorList>
            <person name="Kang M."/>
        </authorList>
    </citation>
    <scope>NUCLEOTIDE SEQUENCE</scope>
    <source>
        <strain evidence="7">KACC 17527</strain>
    </source>
</reference>
<keyword evidence="7" id="KW-0436">Ligase</keyword>
<dbReference type="PANTHER" id="PTHR37422:SF13">
    <property type="entry name" value="LIPOPOLYSACCHARIDE BIOSYNTHESIS PROTEIN PA4999-RELATED"/>
    <property type="match status" value="1"/>
</dbReference>
<keyword evidence="8" id="KW-1185">Reference proteome</keyword>
<feature type="transmembrane region" description="Helical" evidence="5">
    <location>
        <begin position="153"/>
        <end position="170"/>
    </location>
</feature>
<protein>
    <submittedName>
        <fullName evidence="7">O-antigen ligase family protein</fullName>
    </submittedName>
</protein>
<evidence type="ECO:0000259" key="6">
    <source>
        <dbReference type="Pfam" id="PF04932"/>
    </source>
</evidence>
<evidence type="ECO:0000256" key="5">
    <source>
        <dbReference type="SAM" id="Phobius"/>
    </source>
</evidence>
<name>A0A934TSL5_9BURK</name>
<proteinExistence type="predicted"/>
<dbReference type="Proteomes" id="UP000630528">
    <property type="component" value="Unassembled WGS sequence"/>
</dbReference>
<gene>
    <name evidence="7" type="ORF">JJB11_11255</name>
</gene>
<dbReference type="AlphaFoldDB" id="A0A934TSL5"/>
<feature type="transmembrane region" description="Helical" evidence="5">
    <location>
        <begin position="175"/>
        <end position="192"/>
    </location>
</feature>
<feature type="domain" description="O-antigen ligase-related" evidence="6">
    <location>
        <begin position="183"/>
        <end position="280"/>
    </location>
</feature>
<keyword evidence="4 5" id="KW-0472">Membrane</keyword>
<organism evidence="7 8">
    <name type="scientific">Ramlibacter ginsenosidimutans</name>
    <dbReference type="NCBI Taxonomy" id="502333"/>
    <lineage>
        <taxon>Bacteria</taxon>
        <taxon>Pseudomonadati</taxon>
        <taxon>Pseudomonadota</taxon>
        <taxon>Betaproteobacteria</taxon>
        <taxon>Burkholderiales</taxon>
        <taxon>Comamonadaceae</taxon>
        <taxon>Ramlibacter</taxon>
    </lineage>
</organism>
<feature type="transmembrane region" description="Helical" evidence="5">
    <location>
        <begin position="59"/>
        <end position="77"/>
    </location>
</feature>
<dbReference type="GO" id="GO:0016874">
    <property type="term" value="F:ligase activity"/>
    <property type="evidence" value="ECO:0007669"/>
    <property type="project" value="UniProtKB-KW"/>
</dbReference>
<sequence length="413" mass="45190">MRPITLFCLIAIPSLFISSLSELFPALVLPSSVRMALVCIAALSMPLGSRRTSGPGGVLYPLACFAFFGLASVLWSIDPSISLERAFLNIAAVGVLWVFSKCASAEDQLRVILAFSAACIIVVILASLPAYVGQPASAYFQGNFRGYFSNSNSLAHYAAFATPLCCAGLLQRSRRIRGVALLTLVYLVYVLLDSRSRAAFAAVLLSSLIVFFGSRRRVITPMNLLILAPGIAFALYVFVQFATNKYEGVDTVGTRLYLWQIHLDAITQRPQLGWGIGINPVDFKLYTAPGYNYLADTEKGSSYISLPEELGLWFAIPFFLILLPQLAQRLYAAYVHGHKYANAAMRLVPAGLVLGSLVHASFESWLFSFGNPLAFSFWMSCIYLASHATPSRPNLRRASPSKRKELIRAVDVG</sequence>
<feature type="transmembrane region" description="Helical" evidence="5">
    <location>
        <begin position="198"/>
        <end position="215"/>
    </location>
</feature>